<dbReference type="RefSeq" id="WP_092727244.1">
    <property type="nucleotide sequence ID" value="NZ_FNGW01000009.1"/>
</dbReference>
<gene>
    <name evidence="1" type="ORF">SAMN04515677_10927</name>
</gene>
<dbReference type="STRING" id="1121325.SAMN04515677_10927"/>
<dbReference type="AlphaFoldDB" id="A0A1G9SB81"/>
<organism evidence="1 2">
    <name type="scientific">Romboutsia lituseburensis DSM 797</name>
    <dbReference type="NCBI Taxonomy" id="1121325"/>
    <lineage>
        <taxon>Bacteria</taxon>
        <taxon>Bacillati</taxon>
        <taxon>Bacillota</taxon>
        <taxon>Clostridia</taxon>
        <taxon>Peptostreptococcales</taxon>
        <taxon>Peptostreptococcaceae</taxon>
        <taxon>Romboutsia</taxon>
    </lineage>
</organism>
<dbReference type="InterPro" id="IPR009665">
    <property type="entry name" value="YyaC"/>
</dbReference>
<sequence>MYLAKVNYKKENVVQILSSVLKDLVDENTVVVCIGTDRAIGDALGPLVGTMLKNSDFKFPVYGTLDNPIHALNIYESIEHIKNTHPKGNFLAIDACLGSKSSIGNVQIRKGPILPGKGVGKKLPQIGNYSIVGIVDKIDENNRFSFNNVRLSFIIELAEIISLSLLLST</sequence>
<dbReference type="Pfam" id="PF06866">
    <property type="entry name" value="DUF1256"/>
    <property type="match status" value="1"/>
</dbReference>
<name>A0A1G9SB81_9FIRM</name>
<accession>A0A1G9SB81</accession>
<dbReference type="SUPFAM" id="SSF53163">
    <property type="entry name" value="HybD-like"/>
    <property type="match status" value="1"/>
</dbReference>
<keyword evidence="2" id="KW-1185">Reference proteome</keyword>
<evidence type="ECO:0000313" key="2">
    <source>
        <dbReference type="Proteomes" id="UP000199068"/>
    </source>
</evidence>
<protein>
    <submittedName>
        <fullName evidence="1">Putative sporulation protein YyaC</fullName>
    </submittedName>
</protein>
<dbReference type="EMBL" id="FNGW01000009">
    <property type="protein sequence ID" value="SDM32600.1"/>
    <property type="molecule type" value="Genomic_DNA"/>
</dbReference>
<evidence type="ECO:0000313" key="1">
    <source>
        <dbReference type="EMBL" id="SDM32600.1"/>
    </source>
</evidence>
<dbReference type="NCBIfam" id="TIGR02841">
    <property type="entry name" value="spore_YyaC"/>
    <property type="match status" value="1"/>
</dbReference>
<dbReference type="Proteomes" id="UP000199068">
    <property type="component" value="Unassembled WGS sequence"/>
</dbReference>
<reference evidence="1 2" key="1">
    <citation type="submission" date="2016-10" db="EMBL/GenBank/DDBJ databases">
        <authorList>
            <person name="de Groot N.N."/>
        </authorList>
    </citation>
    <scope>NUCLEOTIDE SEQUENCE [LARGE SCALE GENOMIC DNA]</scope>
    <source>
        <strain evidence="1 2">DSM 797</strain>
    </source>
</reference>
<dbReference type="InterPro" id="IPR023430">
    <property type="entry name" value="Pept_HybD-like_dom_sf"/>
</dbReference>
<proteinExistence type="predicted"/>